<protein>
    <recommendedName>
        <fullName evidence="2">Phytase-like domain-containing protein</fullName>
    </recommendedName>
</protein>
<name>A0A382RE56_9ZZZZ</name>
<gene>
    <name evidence="1" type="ORF">METZ01_LOCUS348853</name>
</gene>
<evidence type="ECO:0008006" key="2">
    <source>
        <dbReference type="Google" id="ProtNLM"/>
    </source>
</evidence>
<dbReference type="EMBL" id="UINC01121094">
    <property type="protein sequence ID" value="SVC95999.1"/>
    <property type="molecule type" value="Genomic_DNA"/>
</dbReference>
<dbReference type="AlphaFoldDB" id="A0A382RE56"/>
<accession>A0A382RE56</accession>
<reference evidence="1" key="1">
    <citation type="submission" date="2018-05" db="EMBL/GenBank/DDBJ databases">
        <authorList>
            <person name="Lanie J.A."/>
            <person name="Ng W.-L."/>
            <person name="Kazmierczak K.M."/>
            <person name="Andrzejewski T.M."/>
            <person name="Davidsen T.M."/>
            <person name="Wayne K.J."/>
            <person name="Tettelin H."/>
            <person name="Glass J.I."/>
            <person name="Rusch D."/>
            <person name="Podicherti R."/>
            <person name="Tsui H.-C.T."/>
            <person name="Winkler M.E."/>
        </authorList>
    </citation>
    <scope>NUCLEOTIDE SEQUENCE</scope>
</reference>
<evidence type="ECO:0000313" key="1">
    <source>
        <dbReference type="EMBL" id="SVC95999.1"/>
    </source>
</evidence>
<feature type="non-terminal residue" evidence="1">
    <location>
        <position position="1"/>
    </location>
</feature>
<proteinExistence type="predicted"/>
<organism evidence="1">
    <name type="scientific">marine metagenome</name>
    <dbReference type="NCBI Taxonomy" id="408172"/>
    <lineage>
        <taxon>unclassified sequences</taxon>
        <taxon>metagenomes</taxon>
        <taxon>ecological metagenomes</taxon>
    </lineage>
</organism>
<sequence>GPMIHVKLDEGVETATIASFDGVVWLASDSENEINVRWLGLSAQTFSEPITLAEGISKDDICAIASLGIEGVGVLWSNQNTQRYGFRRHVRASEPHSWFPDEVPAGQSAIDYGDGMSDDHLNIAVGSDGTLYATVKTSYDTEGMPLVACLIRRPNHKWDHLYSVDDEGSRGIIVLDESLKAFYVIYTSYRDSTIVMRSSSTDSIGFSDRKVLMRGRRINNVSSTRQIVSDGFPLVASQGDSLMHTAVVTTK</sequence>